<keyword evidence="1" id="KW-0812">Transmembrane</keyword>
<evidence type="ECO:0000256" key="1">
    <source>
        <dbReference type="SAM" id="Phobius"/>
    </source>
</evidence>
<keyword evidence="1" id="KW-0472">Membrane</keyword>
<reference evidence="2" key="1">
    <citation type="submission" date="2022-02" db="EMBL/GenBank/DDBJ databases">
        <title>Halalkalibacter sp. nov. isolated from Lonar Lake, India.</title>
        <authorList>
            <person name="Joshi A."/>
            <person name="Thite S."/>
            <person name="Lodha T."/>
        </authorList>
    </citation>
    <scope>NUCLEOTIDE SEQUENCE</scope>
    <source>
        <strain evidence="2">MEB205</strain>
    </source>
</reference>
<feature type="transmembrane region" description="Helical" evidence="1">
    <location>
        <begin position="142"/>
        <end position="165"/>
    </location>
</feature>
<dbReference type="Pfam" id="PF04854">
    <property type="entry name" value="DUF624"/>
    <property type="match status" value="1"/>
</dbReference>
<protein>
    <submittedName>
        <fullName evidence="2">DUF624 domain-containing protein</fullName>
    </submittedName>
</protein>
<name>A0A9X2I9V8_9BACI</name>
<dbReference type="AlphaFoldDB" id="A0A9X2I9V8"/>
<dbReference type="InterPro" id="IPR006938">
    <property type="entry name" value="DUF624"/>
</dbReference>
<dbReference type="Proteomes" id="UP001139150">
    <property type="component" value="Unassembled WGS sequence"/>
</dbReference>
<evidence type="ECO:0000313" key="2">
    <source>
        <dbReference type="EMBL" id="MCL7749679.1"/>
    </source>
</evidence>
<accession>A0A9X2I9V8</accession>
<keyword evidence="3" id="KW-1185">Reference proteome</keyword>
<sequence>MGRALYSMLEWITRFAYINVLWFFFTLAGGVILGLFPATIAMFSLIRQWLRGHSDMPIFPSFWRYYKKEFWKSNRLGLIIYLFSFVFGFNIIFLHANIGELITWTYVPLLAGLLLFILLIIYLFPTYVHYDLPVMQIIKNAFLTMLVSPIYSFFIMICLGASYIIVTVIPALALIFGASFFSFITLWFSLHAFSKIEHKQKR</sequence>
<organism evidence="2 3">
    <name type="scientific">Halalkalibacter alkaliphilus</name>
    <dbReference type="NCBI Taxonomy" id="2917993"/>
    <lineage>
        <taxon>Bacteria</taxon>
        <taxon>Bacillati</taxon>
        <taxon>Bacillota</taxon>
        <taxon>Bacilli</taxon>
        <taxon>Bacillales</taxon>
        <taxon>Bacillaceae</taxon>
        <taxon>Halalkalibacter</taxon>
    </lineage>
</organism>
<proteinExistence type="predicted"/>
<feature type="transmembrane region" description="Helical" evidence="1">
    <location>
        <begin position="20"/>
        <end position="46"/>
    </location>
</feature>
<feature type="transmembrane region" description="Helical" evidence="1">
    <location>
        <begin position="171"/>
        <end position="193"/>
    </location>
</feature>
<dbReference type="EMBL" id="JAKRYL010000035">
    <property type="protein sequence ID" value="MCL7749679.1"/>
    <property type="molecule type" value="Genomic_DNA"/>
</dbReference>
<gene>
    <name evidence="2" type="ORF">MF646_21425</name>
</gene>
<feature type="transmembrane region" description="Helical" evidence="1">
    <location>
        <begin position="76"/>
        <end position="98"/>
    </location>
</feature>
<feature type="transmembrane region" description="Helical" evidence="1">
    <location>
        <begin position="104"/>
        <end position="130"/>
    </location>
</feature>
<keyword evidence="1" id="KW-1133">Transmembrane helix</keyword>
<comment type="caution">
    <text evidence="2">The sequence shown here is derived from an EMBL/GenBank/DDBJ whole genome shotgun (WGS) entry which is preliminary data.</text>
</comment>
<evidence type="ECO:0000313" key="3">
    <source>
        <dbReference type="Proteomes" id="UP001139150"/>
    </source>
</evidence>
<dbReference type="RefSeq" id="WP_250098537.1">
    <property type="nucleotide sequence ID" value="NZ_JAKRYL010000035.1"/>
</dbReference>